<dbReference type="GO" id="GO:0005886">
    <property type="term" value="C:plasma membrane"/>
    <property type="evidence" value="ECO:0007669"/>
    <property type="project" value="UniProtKB-SubCell"/>
</dbReference>
<protein>
    <recommendedName>
        <fullName evidence="10">Lysine transporter LysE</fullName>
    </recommendedName>
</protein>
<evidence type="ECO:0000256" key="6">
    <source>
        <dbReference type="SAM" id="MobiDB-lite"/>
    </source>
</evidence>
<evidence type="ECO:0000256" key="5">
    <source>
        <dbReference type="ARBA" id="ARBA00023136"/>
    </source>
</evidence>
<dbReference type="STRING" id="1075402.AN216_11225"/>
<proteinExistence type="predicted"/>
<accession>A0A1E7KHS3</accession>
<evidence type="ECO:0000256" key="4">
    <source>
        <dbReference type="ARBA" id="ARBA00022989"/>
    </source>
</evidence>
<dbReference type="InterPro" id="IPR001123">
    <property type="entry name" value="LeuE-type"/>
</dbReference>
<comment type="caution">
    <text evidence="8">The sequence shown here is derived from an EMBL/GenBank/DDBJ whole genome shotgun (WGS) entry which is preliminary data.</text>
</comment>
<dbReference type="Proteomes" id="UP000176101">
    <property type="component" value="Unassembled WGS sequence"/>
</dbReference>
<feature type="transmembrane region" description="Helical" evidence="7">
    <location>
        <begin position="38"/>
        <end position="65"/>
    </location>
</feature>
<keyword evidence="5 7" id="KW-0472">Membrane</keyword>
<feature type="transmembrane region" description="Helical" evidence="7">
    <location>
        <begin position="145"/>
        <end position="162"/>
    </location>
</feature>
<evidence type="ECO:0000313" key="8">
    <source>
        <dbReference type="EMBL" id="OEV03435.1"/>
    </source>
</evidence>
<dbReference type="Pfam" id="PF01810">
    <property type="entry name" value="LysE"/>
    <property type="match status" value="1"/>
</dbReference>
<evidence type="ECO:0008006" key="10">
    <source>
        <dbReference type="Google" id="ProtNLM"/>
    </source>
</evidence>
<keyword evidence="9" id="KW-1185">Reference proteome</keyword>
<reference evidence="8 9" key="1">
    <citation type="journal article" date="2016" name="Front. Microbiol.">
        <title>Comparative Genomics Analysis of Streptomyces Species Reveals Their Adaptation to the Marine Environment and Their Diversity at the Genomic Level.</title>
        <authorList>
            <person name="Tian X."/>
            <person name="Zhang Z."/>
            <person name="Yang T."/>
            <person name="Chen M."/>
            <person name="Li J."/>
            <person name="Chen F."/>
            <person name="Yang J."/>
            <person name="Li W."/>
            <person name="Zhang B."/>
            <person name="Zhang Z."/>
            <person name="Wu J."/>
            <person name="Zhang C."/>
            <person name="Long L."/>
            <person name="Xiao J."/>
        </authorList>
    </citation>
    <scope>NUCLEOTIDE SEQUENCE [LARGE SCALE GENOMIC DNA]</scope>
    <source>
        <strain evidence="8 9">SCSIO 02100</strain>
    </source>
</reference>
<dbReference type="EMBL" id="LJGU01000119">
    <property type="protein sequence ID" value="OEV03435.1"/>
    <property type="molecule type" value="Genomic_DNA"/>
</dbReference>
<dbReference type="PANTHER" id="PTHR30086:SF20">
    <property type="entry name" value="ARGININE EXPORTER PROTEIN ARGO-RELATED"/>
    <property type="match status" value="1"/>
</dbReference>
<evidence type="ECO:0000256" key="1">
    <source>
        <dbReference type="ARBA" id="ARBA00004651"/>
    </source>
</evidence>
<dbReference type="OrthoDB" id="3175972at2"/>
<sequence length="227" mass="23855">MISTAVLPLLGAWAVAVMSPGPDVVITLQTSAARTRRAGLYVATGVVTGIACWSLLALLGLTALLDRYQFLYQAVRVAGAVFLICYGASILWQTWRRRGADESRDARPAESPGGARPGPRADDAGPGPAVRGPVRYWRLGLLTNLANPKALVFFSALFASLLPAEAGGPERALILVLMLAMALAWFVVLALVAATPTVTGAYQRGQRLIDTLTGGVFAGVGVALMPR</sequence>
<keyword evidence="3 7" id="KW-0812">Transmembrane</keyword>
<gene>
    <name evidence="8" type="ORF">AN216_11225</name>
</gene>
<name>A0A1E7KHS3_9ACTN</name>
<dbReference type="PATRIC" id="fig|1075402.3.peg.4933"/>
<dbReference type="GO" id="GO:0015171">
    <property type="term" value="F:amino acid transmembrane transporter activity"/>
    <property type="evidence" value="ECO:0007669"/>
    <property type="project" value="TreeGrafter"/>
</dbReference>
<dbReference type="RefSeq" id="WP_070196500.1">
    <property type="nucleotide sequence ID" value="NZ_LJGU01000119.1"/>
</dbReference>
<dbReference type="PANTHER" id="PTHR30086">
    <property type="entry name" value="ARGININE EXPORTER PROTEIN ARGO"/>
    <property type="match status" value="1"/>
</dbReference>
<organism evidence="8 9">
    <name type="scientific">Streptomyces oceani</name>
    <dbReference type="NCBI Taxonomy" id="1075402"/>
    <lineage>
        <taxon>Bacteria</taxon>
        <taxon>Bacillati</taxon>
        <taxon>Actinomycetota</taxon>
        <taxon>Actinomycetes</taxon>
        <taxon>Kitasatosporales</taxon>
        <taxon>Streptomycetaceae</taxon>
        <taxon>Streptomyces</taxon>
    </lineage>
</organism>
<comment type="subcellular location">
    <subcellularLocation>
        <location evidence="1">Cell membrane</location>
        <topology evidence="1">Multi-pass membrane protein</topology>
    </subcellularLocation>
</comment>
<feature type="compositionally biased region" description="Low complexity" evidence="6">
    <location>
        <begin position="109"/>
        <end position="127"/>
    </location>
</feature>
<feature type="transmembrane region" description="Helical" evidence="7">
    <location>
        <begin position="174"/>
        <end position="195"/>
    </location>
</feature>
<keyword evidence="4 7" id="KW-1133">Transmembrane helix</keyword>
<evidence type="ECO:0000256" key="3">
    <source>
        <dbReference type="ARBA" id="ARBA00022692"/>
    </source>
</evidence>
<feature type="region of interest" description="Disordered" evidence="6">
    <location>
        <begin position="102"/>
        <end position="127"/>
    </location>
</feature>
<evidence type="ECO:0000256" key="7">
    <source>
        <dbReference type="SAM" id="Phobius"/>
    </source>
</evidence>
<evidence type="ECO:0000313" key="9">
    <source>
        <dbReference type="Proteomes" id="UP000176101"/>
    </source>
</evidence>
<evidence type="ECO:0000256" key="2">
    <source>
        <dbReference type="ARBA" id="ARBA00022475"/>
    </source>
</evidence>
<feature type="transmembrane region" description="Helical" evidence="7">
    <location>
        <begin position="77"/>
        <end position="95"/>
    </location>
</feature>
<dbReference type="AlphaFoldDB" id="A0A1E7KHS3"/>
<keyword evidence="2" id="KW-1003">Cell membrane</keyword>